<sequence length="992" mass="109563">MKRLLVLLHFCALVSFTQAADGPIRVLYVDPYAIEQSTPGPLHEAMEALGREAIWFDYVNDDKQCKTDLLKHYDVVCERRKSDAPSKLNANGILATINGRVLRAIPVEDLNTAQEIREKVFAALLPERKVAWEAFLKIREPEKREANPNVANYEKRPEAITYQFPMSVKASMQRTQVPADMELQLFASEPDIAKPIAMAWDQRGRCWIAETRDYPHGYADNGEGHDTIKICEDTDGDGRADKFTVFADKLNLPTSLVFANGGLIITQPPRLIFLKDTNGDDKADVRKVLMDAWGVRDTHAQASSLHYGIDDWIYGCVGYSGFKGTVGGKDMEFAMGTYRFRPDGSSIEFLHQFTNNAWAHSANEAGDQFGGTANGAPIFYGGIPNSVFPQGMRPVTARKINVVDKCHAITTNYRQVDVFGGYTSAAGSAFIESDRMPERFRGKAMVCEPTMKVIALMDVQPQGAGYVAKDYMNLVASTDEWMSPVFAEVGPDGAVWFADWQNFIIQHNPTPSPERGGYKAETGPGGAHLNDLRDHARGRIYRVVTKGTNPKPAQPSLDGATQWSRLAAQQFTKFSTPVVRGTRGEGNTPIRPEDIDGLLTEVTKSVEALKARVTANDGKLSALHALWILSREDALDEATHKVALLAKDARLRRNAVRALGDDSKSLALFFGTGVVSDPDPHTRLAAFVKLATFPTTPEIKTLVSRISSDATLKQDEWLADALRILTKKHGANAWKEGPNLLPNPGFEELAENGLPKGWMRRDYGRRPGNEKAEWKGTSAPDRAHGGQKFVRIITRDDADTSLYADVPLKPNTRYRLSAWVRAHALKGKVSLNDHIGRAETEKLTAKESDWVEVETIFDSKERTKASINLLHVAKGDGYFDDVKLCELLPVQDAEEKVLAGSAKRGEDIFWKHPVAACMNCHVLGGKGSPVGPALDGIASRKDEAYLWKSLIEPNAVLAEGYTATPVSPMPPMNLILKPQELEDIKAFILSLK</sequence>
<feature type="signal peptide" evidence="5">
    <location>
        <begin position="1"/>
        <end position="19"/>
    </location>
</feature>
<evidence type="ECO:0000256" key="2">
    <source>
        <dbReference type="ARBA" id="ARBA00022723"/>
    </source>
</evidence>
<feature type="domain" description="Cytochrome c" evidence="6">
    <location>
        <begin position="900"/>
        <end position="992"/>
    </location>
</feature>
<dbReference type="InterPro" id="IPR009056">
    <property type="entry name" value="Cyt_c-like_dom"/>
</dbReference>
<dbReference type="PROSITE" id="PS51007">
    <property type="entry name" value="CYTC"/>
    <property type="match status" value="1"/>
</dbReference>
<dbReference type="SUPFAM" id="SSF50952">
    <property type="entry name" value="Soluble quinoprotein glucose dehydrogenase"/>
    <property type="match status" value="1"/>
</dbReference>
<keyword evidence="3 4" id="KW-0408">Iron</keyword>
<evidence type="ECO:0000259" key="6">
    <source>
        <dbReference type="PROSITE" id="PS51007"/>
    </source>
</evidence>
<proteinExistence type="predicted"/>
<evidence type="ECO:0000256" key="3">
    <source>
        <dbReference type="ARBA" id="ARBA00023004"/>
    </source>
</evidence>
<name>A0A366HM65_9BACT</name>
<evidence type="ECO:0000256" key="4">
    <source>
        <dbReference type="PROSITE-ProRule" id="PRU00433"/>
    </source>
</evidence>
<dbReference type="OrthoDB" id="176682at2"/>
<comment type="caution">
    <text evidence="7">The sequence shown here is derived from an EMBL/GenBank/DDBJ whole genome shotgun (WGS) entry which is preliminary data.</text>
</comment>
<dbReference type="Pfam" id="PF00034">
    <property type="entry name" value="Cytochrom_C"/>
    <property type="match status" value="1"/>
</dbReference>
<dbReference type="GO" id="GO:0020037">
    <property type="term" value="F:heme binding"/>
    <property type="evidence" value="ECO:0007669"/>
    <property type="project" value="InterPro"/>
</dbReference>
<dbReference type="Gene3D" id="2.120.10.30">
    <property type="entry name" value="TolB, C-terminal domain"/>
    <property type="match status" value="1"/>
</dbReference>
<dbReference type="NCBIfam" id="TIGR02604">
    <property type="entry name" value="Piru_Ver_Nterm"/>
    <property type="match status" value="1"/>
</dbReference>
<dbReference type="Proteomes" id="UP000253426">
    <property type="component" value="Unassembled WGS sequence"/>
</dbReference>
<feature type="chain" id="PRO_5016710676" evidence="5">
    <location>
        <begin position="20"/>
        <end position="992"/>
    </location>
</feature>
<dbReference type="InterPro" id="IPR011042">
    <property type="entry name" value="6-blade_b-propeller_TolB-like"/>
</dbReference>
<evidence type="ECO:0000313" key="7">
    <source>
        <dbReference type="EMBL" id="RBP44242.1"/>
    </source>
</evidence>
<dbReference type="Gene3D" id="2.60.120.260">
    <property type="entry name" value="Galactose-binding domain-like"/>
    <property type="match status" value="1"/>
</dbReference>
<dbReference type="Gene3D" id="1.10.760.10">
    <property type="entry name" value="Cytochrome c-like domain"/>
    <property type="match status" value="1"/>
</dbReference>
<dbReference type="PANTHER" id="PTHR33546">
    <property type="entry name" value="LARGE, MULTIFUNCTIONAL SECRETED PROTEIN-RELATED"/>
    <property type="match status" value="1"/>
</dbReference>
<dbReference type="AlphaFoldDB" id="A0A366HM65"/>
<accession>A0A366HM65</accession>
<dbReference type="InterPro" id="IPR013428">
    <property type="entry name" value="Membrane-bound_put_N"/>
</dbReference>
<keyword evidence="8" id="KW-1185">Reference proteome</keyword>
<dbReference type="InterPro" id="IPR055557">
    <property type="entry name" value="DUF7133"/>
</dbReference>
<keyword evidence="1 4" id="KW-0349">Heme</keyword>
<dbReference type="InterPro" id="IPR036909">
    <property type="entry name" value="Cyt_c-like_dom_sf"/>
</dbReference>
<dbReference type="PANTHER" id="PTHR33546:SF1">
    <property type="entry name" value="LARGE, MULTIFUNCTIONAL SECRETED PROTEIN"/>
    <property type="match status" value="1"/>
</dbReference>
<reference evidence="7 8" key="1">
    <citation type="submission" date="2018-06" db="EMBL/GenBank/DDBJ databases">
        <title>Genomic Encyclopedia of Type Strains, Phase IV (KMG-IV): sequencing the most valuable type-strain genomes for metagenomic binning, comparative biology and taxonomic classification.</title>
        <authorList>
            <person name="Goeker M."/>
        </authorList>
    </citation>
    <scope>NUCLEOTIDE SEQUENCE [LARGE SCALE GENOMIC DNA]</scope>
    <source>
        <strain evidence="7 8">DSM 25532</strain>
    </source>
</reference>
<keyword evidence="2 4" id="KW-0479">Metal-binding</keyword>
<gene>
    <name evidence="7" type="ORF">DES53_10461</name>
</gene>
<evidence type="ECO:0000256" key="1">
    <source>
        <dbReference type="ARBA" id="ARBA00022617"/>
    </source>
</evidence>
<dbReference type="EMBL" id="QNRR01000004">
    <property type="protein sequence ID" value="RBP44242.1"/>
    <property type="molecule type" value="Genomic_DNA"/>
</dbReference>
<dbReference type="SUPFAM" id="SSF46626">
    <property type="entry name" value="Cytochrome c"/>
    <property type="match status" value="1"/>
</dbReference>
<organism evidence="7 8">
    <name type="scientific">Roseimicrobium gellanilyticum</name>
    <dbReference type="NCBI Taxonomy" id="748857"/>
    <lineage>
        <taxon>Bacteria</taxon>
        <taxon>Pseudomonadati</taxon>
        <taxon>Verrucomicrobiota</taxon>
        <taxon>Verrucomicrobiia</taxon>
        <taxon>Verrucomicrobiales</taxon>
        <taxon>Verrucomicrobiaceae</taxon>
        <taxon>Roseimicrobium</taxon>
    </lineage>
</organism>
<dbReference type="GO" id="GO:0009055">
    <property type="term" value="F:electron transfer activity"/>
    <property type="evidence" value="ECO:0007669"/>
    <property type="project" value="InterPro"/>
</dbReference>
<keyword evidence="5" id="KW-0732">Signal</keyword>
<dbReference type="InterPro" id="IPR011041">
    <property type="entry name" value="Quinoprot_gluc/sorb_DH_b-prop"/>
</dbReference>
<dbReference type="GO" id="GO:0046872">
    <property type="term" value="F:metal ion binding"/>
    <property type="evidence" value="ECO:0007669"/>
    <property type="project" value="UniProtKB-KW"/>
</dbReference>
<dbReference type="RefSeq" id="WP_113958666.1">
    <property type="nucleotide sequence ID" value="NZ_QNRR01000004.1"/>
</dbReference>
<dbReference type="Pfam" id="PF23500">
    <property type="entry name" value="DUF7133"/>
    <property type="match status" value="1"/>
</dbReference>
<protein>
    <submittedName>
        <fullName evidence="7">Putative membrane-bound dehydrogenase-like protein</fullName>
    </submittedName>
</protein>
<evidence type="ECO:0000313" key="8">
    <source>
        <dbReference type="Proteomes" id="UP000253426"/>
    </source>
</evidence>
<evidence type="ECO:0000256" key="5">
    <source>
        <dbReference type="SAM" id="SignalP"/>
    </source>
</evidence>